<dbReference type="FunFam" id="2.130.10.10:FF:000191">
    <property type="entry name" value="mRNA splicing factor"/>
    <property type="match status" value="1"/>
</dbReference>
<protein>
    <submittedName>
        <fullName evidence="4">Uncharacterized protein</fullName>
    </submittedName>
</protein>
<feature type="repeat" description="WD" evidence="3">
    <location>
        <begin position="418"/>
        <end position="450"/>
    </location>
</feature>
<dbReference type="CDD" id="cd00200">
    <property type="entry name" value="WD40"/>
    <property type="match status" value="1"/>
</dbReference>
<comment type="caution">
    <text evidence="4">The sequence shown here is derived from an EMBL/GenBank/DDBJ whole genome shotgun (WGS) entry which is preliminary data.</text>
</comment>
<dbReference type="OrthoDB" id="10257301at2759"/>
<reference evidence="4 5" key="1">
    <citation type="submission" date="2015-08" db="EMBL/GenBank/DDBJ databases">
        <title>Emmonsia species relationships and genome sequence.</title>
        <authorList>
            <person name="Cuomo C.A."/>
            <person name="Schwartz I.S."/>
            <person name="Kenyon C."/>
            <person name="De Hoog G.S."/>
            <person name="Govender N.P."/>
            <person name="Botha A."/>
            <person name="Moreno L."/>
            <person name="De Vries M."/>
            <person name="Munoz J.F."/>
            <person name="Stielow J.B."/>
        </authorList>
    </citation>
    <scope>NUCLEOTIDE SEQUENCE [LARGE SCALE GENOMIC DNA]</scope>
    <source>
        <strain evidence="4 5">EI222</strain>
    </source>
</reference>
<sequence length="586" mass="65151">MASLLGANYESSSDDDAKIAPVKATLPPASTPAPASSVVAAPDVSIEDSSRLQLMLAKPTDTTLTYNATYDDLTRPFLGPENPFRSVHGGNALKRKNVLTGHAEETLMSEATFNSQHRTFQAFGYTQDPTVPGGFVGDLEAAARQGGKDVVQMCPSKEVSAALRRKRQKKGDSSIVEGEGAYVGPWARYEDDDHMYEEELDLAGRELASDEEYIEEAIVPSNIPAMDKKATAYKEDTSHTETTEFHGSEQFDYQGRTYMHVPQDLGIDLKKDVGSIKNYVPKKLVHTWKSHTKPITSLRFFPNSGHLLLSSSADSKIKIWDAYHSRELLRTYSGHSNAVTDTTFHPTGTTFLSGSYDRQIKLWDTEYGKCISRFSTGKTPHVIRFNPDPEHSHEFLAGMSDKKIIQFDTRTGAITQEYDHHLAAVNTLTFVDNNRRFISTSDDKSLRAWEYNIPVPIKFIAEPYLYALVRAAPHPNGKYVAFQSGDNQIVVYASTDKFRQNRKKSFRGHNNAGYAIDVAISPDGQFVTSGDSGGYVCFWDWKTGKMWHKIQAGGKEGAAITCVEWHPQETSKVATAGLEGVIKYWD</sequence>
<dbReference type="PANTHER" id="PTHR43979:SF1">
    <property type="entry name" value="PRE-MRNA-PROCESSING FACTOR 17"/>
    <property type="match status" value="1"/>
</dbReference>
<evidence type="ECO:0000313" key="5">
    <source>
        <dbReference type="Proteomes" id="UP000242791"/>
    </source>
</evidence>
<dbReference type="PROSITE" id="PS50294">
    <property type="entry name" value="WD_REPEATS_REGION"/>
    <property type="match status" value="4"/>
</dbReference>
<accession>A0A1J9RDM7</accession>
<dbReference type="PROSITE" id="PS50082">
    <property type="entry name" value="WD_REPEATS_2"/>
    <property type="match status" value="4"/>
</dbReference>
<proteinExistence type="predicted"/>
<evidence type="ECO:0000256" key="1">
    <source>
        <dbReference type="ARBA" id="ARBA00022574"/>
    </source>
</evidence>
<keyword evidence="2" id="KW-0677">Repeat</keyword>
<dbReference type="VEuPathDB" id="FungiDB:ACJ73_02527"/>
<gene>
    <name evidence="4" type="ORF">ACJ73_02527</name>
</gene>
<dbReference type="InterPro" id="IPR015943">
    <property type="entry name" value="WD40/YVTN_repeat-like_dom_sf"/>
</dbReference>
<dbReference type="InterPro" id="IPR001680">
    <property type="entry name" value="WD40_rpt"/>
</dbReference>
<dbReference type="InterPro" id="IPR032847">
    <property type="entry name" value="PRPF17"/>
</dbReference>
<dbReference type="PANTHER" id="PTHR43979">
    <property type="entry name" value="PRE-MRNA-PROCESSING FACTOR 17"/>
    <property type="match status" value="1"/>
</dbReference>
<feature type="repeat" description="WD" evidence="3">
    <location>
        <begin position="332"/>
        <end position="373"/>
    </location>
</feature>
<dbReference type="InterPro" id="IPR020472">
    <property type="entry name" value="WD40_PAC1"/>
</dbReference>
<evidence type="ECO:0000256" key="2">
    <source>
        <dbReference type="ARBA" id="ARBA00022737"/>
    </source>
</evidence>
<dbReference type="InterPro" id="IPR036322">
    <property type="entry name" value="WD40_repeat_dom_sf"/>
</dbReference>
<dbReference type="AlphaFoldDB" id="A0A1J9RDM7"/>
<dbReference type="SMART" id="SM00320">
    <property type="entry name" value="WD40"/>
    <property type="match status" value="6"/>
</dbReference>
<dbReference type="Proteomes" id="UP000242791">
    <property type="component" value="Unassembled WGS sequence"/>
</dbReference>
<feature type="repeat" description="WD" evidence="3">
    <location>
        <begin position="288"/>
        <end position="330"/>
    </location>
</feature>
<organism evidence="4 5">
    <name type="scientific">Blastomyces percursus</name>
    <dbReference type="NCBI Taxonomy" id="1658174"/>
    <lineage>
        <taxon>Eukaryota</taxon>
        <taxon>Fungi</taxon>
        <taxon>Dikarya</taxon>
        <taxon>Ascomycota</taxon>
        <taxon>Pezizomycotina</taxon>
        <taxon>Eurotiomycetes</taxon>
        <taxon>Eurotiomycetidae</taxon>
        <taxon>Onygenales</taxon>
        <taxon>Ajellomycetaceae</taxon>
        <taxon>Blastomyces</taxon>
    </lineage>
</organism>
<evidence type="ECO:0000313" key="4">
    <source>
        <dbReference type="EMBL" id="OJD26100.1"/>
    </source>
</evidence>
<dbReference type="STRING" id="1658174.A0A1J9RDM7"/>
<evidence type="ECO:0000256" key="3">
    <source>
        <dbReference type="PROSITE-ProRule" id="PRU00221"/>
    </source>
</evidence>
<name>A0A1J9RDM7_9EURO</name>
<dbReference type="GO" id="GO:0003729">
    <property type="term" value="F:mRNA binding"/>
    <property type="evidence" value="ECO:0007669"/>
    <property type="project" value="TreeGrafter"/>
</dbReference>
<dbReference type="GO" id="GO:0071013">
    <property type="term" value="C:catalytic step 2 spliceosome"/>
    <property type="evidence" value="ECO:0007669"/>
    <property type="project" value="InterPro"/>
</dbReference>
<dbReference type="Gene3D" id="2.130.10.10">
    <property type="entry name" value="YVTN repeat-like/Quinoprotein amine dehydrogenase"/>
    <property type="match status" value="1"/>
</dbReference>
<dbReference type="Pfam" id="PF00400">
    <property type="entry name" value="WD40"/>
    <property type="match status" value="5"/>
</dbReference>
<dbReference type="SUPFAM" id="SSF50978">
    <property type="entry name" value="WD40 repeat-like"/>
    <property type="match status" value="1"/>
</dbReference>
<keyword evidence="5" id="KW-1185">Reference proteome</keyword>
<keyword evidence="1 3" id="KW-0853">WD repeat</keyword>
<feature type="repeat" description="WD" evidence="3">
    <location>
        <begin position="560"/>
        <end position="586"/>
    </location>
</feature>
<dbReference type="EMBL" id="LGTZ01000273">
    <property type="protein sequence ID" value="OJD26100.1"/>
    <property type="molecule type" value="Genomic_DNA"/>
</dbReference>
<dbReference type="PRINTS" id="PR00320">
    <property type="entry name" value="GPROTEINBRPT"/>
</dbReference>
<dbReference type="GO" id="GO:0000398">
    <property type="term" value="P:mRNA splicing, via spliceosome"/>
    <property type="evidence" value="ECO:0007669"/>
    <property type="project" value="InterPro"/>
</dbReference>